<accession>A0A7R9BZB2</accession>
<dbReference type="PANTHER" id="PTHR10694">
    <property type="entry name" value="LYSINE-SPECIFIC DEMETHYLASE"/>
    <property type="match status" value="1"/>
</dbReference>
<evidence type="ECO:0000313" key="2">
    <source>
        <dbReference type="EMBL" id="CAD7283442.1"/>
    </source>
</evidence>
<dbReference type="GO" id="GO:0032454">
    <property type="term" value="F:histone H3K9 demethylase activity"/>
    <property type="evidence" value="ECO:0007669"/>
    <property type="project" value="TreeGrafter"/>
</dbReference>
<proteinExistence type="predicted"/>
<dbReference type="Proteomes" id="UP000678499">
    <property type="component" value="Unassembled WGS sequence"/>
</dbReference>
<dbReference type="PROSITE" id="PS51184">
    <property type="entry name" value="JMJC"/>
    <property type="match status" value="1"/>
</dbReference>
<keyword evidence="3" id="KW-1185">Reference proteome</keyword>
<dbReference type="GO" id="GO:0000785">
    <property type="term" value="C:chromatin"/>
    <property type="evidence" value="ECO:0007669"/>
    <property type="project" value="TreeGrafter"/>
</dbReference>
<evidence type="ECO:0000259" key="1">
    <source>
        <dbReference type="PROSITE" id="PS51184"/>
    </source>
</evidence>
<dbReference type="EMBL" id="OA887460">
    <property type="protein sequence ID" value="CAD7283442.1"/>
    <property type="molecule type" value="Genomic_DNA"/>
</dbReference>
<dbReference type="SUPFAM" id="SSF51197">
    <property type="entry name" value="Clavaminate synthase-like"/>
    <property type="match status" value="1"/>
</dbReference>
<dbReference type="Pfam" id="PF02373">
    <property type="entry name" value="JmjC"/>
    <property type="match status" value="1"/>
</dbReference>
<feature type="domain" description="JmjC" evidence="1">
    <location>
        <begin position="76"/>
        <end position="248"/>
    </location>
</feature>
<dbReference type="SMART" id="SM00558">
    <property type="entry name" value="JmjC"/>
    <property type="match status" value="1"/>
</dbReference>
<protein>
    <recommendedName>
        <fullName evidence="1">JmjC domain-containing protein</fullName>
    </recommendedName>
</protein>
<dbReference type="PANTHER" id="PTHR10694:SF7">
    <property type="entry name" value="[HISTONE H3]-TRIMETHYL-L-LYSINE(9) DEMETHYLASE"/>
    <property type="match status" value="1"/>
</dbReference>
<dbReference type="AlphaFoldDB" id="A0A7R9BZB2"/>
<gene>
    <name evidence="2" type="ORF">NMOB1V02_LOCUS11058</name>
</gene>
<organism evidence="2">
    <name type="scientific">Notodromas monacha</name>
    <dbReference type="NCBI Taxonomy" id="399045"/>
    <lineage>
        <taxon>Eukaryota</taxon>
        <taxon>Metazoa</taxon>
        <taxon>Ecdysozoa</taxon>
        <taxon>Arthropoda</taxon>
        <taxon>Crustacea</taxon>
        <taxon>Oligostraca</taxon>
        <taxon>Ostracoda</taxon>
        <taxon>Podocopa</taxon>
        <taxon>Podocopida</taxon>
        <taxon>Cypridocopina</taxon>
        <taxon>Cypridoidea</taxon>
        <taxon>Cyprididae</taxon>
        <taxon>Notodromas</taxon>
    </lineage>
</organism>
<dbReference type="EMBL" id="CAJPEX010005423">
    <property type="protein sequence ID" value="CAG0923594.1"/>
    <property type="molecule type" value="Genomic_DNA"/>
</dbReference>
<dbReference type="GO" id="GO:0051864">
    <property type="term" value="F:histone H3K36 demethylase activity"/>
    <property type="evidence" value="ECO:0007669"/>
    <property type="project" value="TreeGrafter"/>
</dbReference>
<dbReference type="Gene3D" id="2.60.120.650">
    <property type="entry name" value="Cupin"/>
    <property type="match status" value="1"/>
</dbReference>
<dbReference type="GO" id="GO:0010468">
    <property type="term" value="P:regulation of gene expression"/>
    <property type="evidence" value="ECO:0007669"/>
    <property type="project" value="TreeGrafter"/>
</dbReference>
<dbReference type="InterPro" id="IPR003347">
    <property type="entry name" value="JmjC_dom"/>
</dbReference>
<name>A0A7R9BZB2_9CRUS</name>
<dbReference type="GO" id="GO:0005634">
    <property type="term" value="C:nucleus"/>
    <property type="evidence" value="ECO:0007669"/>
    <property type="project" value="TreeGrafter"/>
</dbReference>
<dbReference type="OrthoDB" id="8193563at2759"/>
<sequence length="550" mass="61839">MDALKRFKIGRVLAMSRKDASERAWVDGIFKLKCLVELIESLDPIGKGLITWAADGEDNTMWSTLPNKPIGRVFDQEMEKGKLCAALTDFLGSILGNLSTSFDPMLSIEGVSSPFFFIGTCNSSFPMHCEDMDLFSVNLHWGGYPKIWYSMGACEMPEYKNIVECAIGKDFPECGNLPRYKIYAFDEVWLDHYCLNACVTVQHPYEFIITTPKGPHGGFNTGLNLNVAINFAIPLWVDYSLRVKFCSCEGAQENNMRFLLEPLSGTTAVQPSMKNGCIMDFRSFLQTDRTCQQLKFTTSPTSNSFSVEVDKDVNHKWMLNGSTKQEVIKCRKLLILLQKRIKFLEGKVDDYLGVGKNSAKSVKTHHIRLLIDKVHKRQCSTGTSSDIQQEVLDEEEEDENVKELEASRFLLFQDDLERKTTTITELMEIPAFKKEEVQSVVAGQEVQGIGPSPVPSSWSPRLSNPNTPGTPATPMEIIGHSNVGDEKSKDEVELVELQRIWTVKVHQKKIVRKLKKALLQLPALQPAKIELLGLLLLISEKKGLILDTNC</sequence>
<reference evidence="2" key="1">
    <citation type="submission" date="2020-11" db="EMBL/GenBank/DDBJ databases">
        <authorList>
            <person name="Tran Van P."/>
        </authorList>
    </citation>
    <scope>NUCLEOTIDE SEQUENCE</scope>
</reference>
<evidence type="ECO:0000313" key="3">
    <source>
        <dbReference type="Proteomes" id="UP000678499"/>
    </source>
</evidence>